<dbReference type="Proteomes" id="UP000664477">
    <property type="component" value="Unassembled WGS sequence"/>
</dbReference>
<dbReference type="EMBL" id="JAGETQ010000265">
    <property type="protein sequence ID" value="MBO1916762.1"/>
    <property type="molecule type" value="Genomic_DNA"/>
</dbReference>
<proteinExistence type="predicted"/>
<gene>
    <name evidence="1" type="ORF">J4727_20410</name>
</gene>
<comment type="caution">
    <text evidence="1">The sequence shown here is derived from an EMBL/GenBank/DDBJ whole genome shotgun (WGS) entry which is preliminary data.</text>
</comment>
<sequence length="143" mass="16208">MPLIFWTKMNDIRLPSGYFLRLDACEKPFTQARSSPPFSPLYLVAQKCGGQTLRLTGLCPKTKHVHWGSLAIAGACHFVSAPPVFLRSHQDKAYRPRFTRLVKSLLATKQVCDFQRFRIVLLVSLHDVKNALRSPQNRSKLSA</sequence>
<evidence type="ECO:0000313" key="1">
    <source>
        <dbReference type="EMBL" id="MBO1916762.1"/>
    </source>
</evidence>
<accession>A0A939NIC5</accession>
<organism evidence="1 2">
    <name type="scientific">Providencia rettgeri</name>
    <dbReference type="NCBI Taxonomy" id="587"/>
    <lineage>
        <taxon>Bacteria</taxon>
        <taxon>Pseudomonadati</taxon>
        <taxon>Pseudomonadota</taxon>
        <taxon>Gammaproteobacteria</taxon>
        <taxon>Enterobacterales</taxon>
        <taxon>Morganellaceae</taxon>
        <taxon>Providencia</taxon>
    </lineage>
</organism>
<evidence type="ECO:0000313" key="2">
    <source>
        <dbReference type="Proteomes" id="UP000664477"/>
    </source>
</evidence>
<reference evidence="1" key="1">
    <citation type="submission" date="2021-03" db="EMBL/GenBank/DDBJ databases">
        <title>Molecular epidemiology and mechanisms of colistin and carbapenem resistance in Enterobacteriaceae from clinical isolates, the environment and porcine samples in Pretoria, South Africa.</title>
        <authorList>
            <person name="Bogoshi D."/>
            <person name="Mbelle N.M."/>
            <person name="Naidoo V."/>
            <person name="Osei Sekyere J."/>
        </authorList>
    </citation>
    <scope>NUCLEOTIDE SEQUENCE</scope>
    <source>
        <strain evidence="1">C052</strain>
    </source>
</reference>
<dbReference type="AlphaFoldDB" id="A0A939NIC5"/>
<name>A0A939NIC5_PRORE</name>
<protein>
    <submittedName>
        <fullName evidence="1">Uncharacterized protein</fullName>
    </submittedName>
</protein>